<reference evidence="16 17" key="1">
    <citation type="journal article" date="2023" name="Plants (Basel)">
        <title>Bridging the Gap: Combining Genomics and Transcriptomics Approaches to Understand Stylosanthes scabra, an Orphan Legume from the Brazilian Caatinga.</title>
        <authorList>
            <person name="Ferreira-Neto J.R.C."/>
            <person name="da Silva M.D."/>
            <person name="Binneck E."/>
            <person name="de Melo N.F."/>
            <person name="da Silva R.H."/>
            <person name="de Melo A.L.T.M."/>
            <person name="Pandolfi V."/>
            <person name="Bustamante F.O."/>
            <person name="Brasileiro-Vidal A.C."/>
            <person name="Benko-Iseppon A.M."/>
        </authorList>
    </citation>
    <scope>NUCLEOTIDE SEQUENCE [LARGE SCALE GENOMIC DNA]</scope>
    <source>
        <tissue evidence="16">Leaves</tissue>
    </source>
</reference>
<dbReference type="InterPro" id="IPR027417">
    <property type="entry name" value="P-loop_NTPase"/>
</dbReference>
<dbReference type="PANTHER" id="PTHR45623">
    <property type="entry name" value="CHROMODOMAIN-HELICASE-DNA-BINDING PROTEIN 3-RELATED-RELATED"/>
    <property type="match status" value="1"/>
</dbReference>
<feature type="region of interest" description="Disordered" evidence="11">
    <location>
        <begin position="1927"/>
        <end position="1947"/>
    </location>
</feature>
<keyword evidence="4" id="KW-0547">Nucleotide-binding</keyword>
<dbReference type="InterPro" id="IPR000953">
    <property type="entry name" value="Chromo/chromo_shadow_dom"/>
</dbReference>
<feature type="compositionally biased region" description="Basic and acidic residues" evidence="11">
    <location>
        <begin position="2302"/>
        <end position="2311"/>
    </location>
</feature>
<evidence type="ECO:0008006" key="18">
    <source>
        <dbReference type="Google" id="ProtNLM"/>
    </source>
</evidence>
<dbReference type="PROSITE" id="PS50013">
    <property type="entry name" value="CHROMO_2"/>
    <property type="match status" value="2"/>
</dbReference>
<evidence type="ECO:0000256" key="9">
    <source>
        <dbReference type="ARBA" id="ARBA00023242"/>
    </source>
</evidence>
<evidence type="ECO:0000256" key="4">
    <source>
        <dbReference type="ARBA" id="ARBA00022741"/>
    </source>
</evidence>
<feature type="compositionally biased region" description="Polar residues" evidence="11">
    <location>
        <begin position="2005"/>
        <end position="2014"/>
    </location>
</feature>
<comment type="caution">
    <text evidence="16">The sequence shown here is derived from an EMBL/GenBank/DDBJ whole genome shotgun (WGS) entry which is preliminary data.</text>
</comment>
<feature type="region of interest" description="Disordered" evidence="11">
    <location>
        <begin position="1"/>
        <end position="93"/>
    </location>
</feature>
<dbReference type="SUPFAM" id="SSF57903">
    <property type="entry name" value="FYVE/PHD zinc finger"/>
    <property type="match status" value="1"/>
</dbReference>
<sequence>MKESNSSAPAMMNSKWVLKRKRRKLPLGQDQSSGKEESNGKDQSNCKEQPNGKEQSNGRDDNSATSDSSRSASAKRMLKTEVATDQSSSKKKGHDGYYYECVVCDLGGNLLCCDSCPRTYHIQCLSPPLKRIPTGKWQCPSCFEENDHPKPMDHLESISKRARTKIAKDKQVGANSLCLEKVSRIFGNKHISKKRSSSKAKPISSLGVKFFDKKPFSSLVDANKPKDPSVGSSIEGTSSCADVDDKKSSASPTVILVDERASSPAREIVSPSKDTNLESNDEQLEGKPDLSCNQIPLKKTVVLAIGVGGEEGRKRKNKDVNNNTSQKKRRTEKGKTFVNTSVKCKSGNNKTPKKKKSVTYSISASGSKEKFGNKNSEVQKKDQMISRLMKDTSNEPDIAGRRADGTLMGEDGAVVESLQVDRVLGCRIQGENANTLQPASLTVSNDSPGDQAISENQNRLLEDNSTDDNDLDADTAENVVDDPQNVIKSSDKEEPLTNSNRVETINVYRRSTTKESKKGSSADSLSKPTDDLGSCPRDSNDQDDSTVSAENLEKASDKMEMEESITVALESKDNSGLPENSEMPAPLETKLKEVDMEKGVSTDVIEKKVLDANVAESSSVNGKKVSYEFLVKWVGKSNIHNSWISESRLKILAKRKLENYKAKYGVSIINICEERWRQPQRVLALRASKDGASEAFVKWTGLPYDECTWESLDEPVLQKSSHLVTLFHKHEALTLERDASKENSARKSNEHRHDIFNLTEQPKELKGGALFPHQLEALNWLRKCWYKSKNVILADEMGLGKTVSACAFISSLYFEFKAKLPCLVLVPLSTMPNWLAEFALWAPDVNVVEYHGCAKARAMIRQYEWHANDPSGVNKKTEAFKFNVLLTTYEMILADSSHLRGVPWEVLVVDEGHRLKNSGSKLFSLLNTFSFQHRVLLTGTPLQNNIGEMYNLLNFLQPSSFPSLSSFEEKFNDLTTAEKVDELKKLVAPHMLRRLKKDAMQNIPPKTERMVPVELSSIQAEYYRAMLTKNYQILRNIGKGVAQQSMLNIVMQLRKVCNHPYLIPGTEPDSGSVEFLHEMRIKASAKLTLLHSMLKILHKEGHRVLIFSQMTKLLDILEDYLTIEFGPKTYERVDGSVAVADRQTAIARFNQDKSRFVFLLSTRSCGLGINLATADTVIIYDSDFNPHADIQAMNRAHRIGQSKRLLVYRLVVRASVEERILQLAKKKLMLDQLFVNKSGSQKEIEDILKWGTEELFNDSPGLNTTETNNNLQDGSTDIAEGDSENDMLGSVKALEWNDEPAEEHGVDESPPDGTDDLCTQNSEKKDDAAMIANEENEWDRLLRVRWEKYQSEEEAALGRGKRQRKAVSYREAYAPHPTETMSESGGEEEKEPEPEPEREYTPAGRALKTKYAKLRARQKERIARKKEAALRPPEEIPGVESLPQLPAKGGDLGAGAMHPVKEGRSITLVDSKSNQLAEAQVQNSNNTDSVSRIERLSKHKMSNHFDGHVNNPSRTLPDIFVPNHHIKGGLSTSNSMPSNNLLPVLGLCAPNANQMESSESNVSKLNWRQSRQGLRQEFPFNLASCSGTSMDPEVRNQEMPPNAKLPDAATENVKQNFKNSIPDSNLPFVPFPPSLKGKESNAFEKSGARFSTFQEKMALPNLPFDERLLARFPLTTKSMANSHLDLLPNLSLGGRFEPLNGSGQELPSMPALPTFKNPPEDLFRYNQQDRDAPPSLGLGQRPTTFPSFPENHRKVLENIMMRTGSGSSSSLKKKSKSDGWSEDELDSLWIGVRRHGRGNWDVMLRDPKLKFSRYKTAEDLSGRWEEEQVKVFQGPAFPVPRSSKMTKSTKSANFPISDGMMERALQGSKFILPPKFQNHLTDMKLGIGESVSGLPHFRTLDRPGLPNDQFVPLPSWSSDKHMAKLPEDGAAESSDRPGTSNAPPEHRFMLSSFGASLGSLGLNCSGGIDIRQKENEQRNRKRGKLPELLDGSSNDLHDNRVNVGNGESTGSGLASNPIRPDLSHSKGDDVAGSSTSKDKLPHWLREAVSPPAKHPDPELPPTVSAIAQSVRMLYGEDKSTIPPFVIPGPPPSLPKDPRCILKKKKKRRSPKFDQGLADFAGSSRDFPSNRDADNGASSSTPSSGPPFPLLSQTATQGPQQVESNLNLPSLNLKAANPSLSSMHQSKKASSSGLSPSPEVLQLVASCVASGPHLPPVSGASSFLEGKLPLPRPVLRATFKDLKNAFENKEAHQVSPKTRCPPEDYTVELPDSGDSSKTQSDPTRVEQPEEGEEVSSEGTVSDHAARDQETQP</sequence>
<dbReference type="SUPFAM" id="SSF52540">
    <property type="entry name" value="P-loop containing nucleoside triphosphate hydrolases"/>
    <property type="match status" value="2"/>
</dbReference>
<dbReference type="PROSITE" id="PS50016">
    <property type="entry name" value="ZF_PHD_2"/>
    <property type="match status" value="1"/>
</dbReference>
<dbReference type="SMART" id="SM00298">
    <property type="entry name" value="CHROMO"/>
    <property type="match status" value="2"/>
</dbReference>
<keyword evidence="6" id="KW-0378">Hydrolase</keyword>
<keyword evidence="17" id="KW-1185">Reference proteome</keyword>
<feature type="domain" description="Chromo" evidence="12">
    <location>
        <begin position="604"/>
        <end position="663"/>
    </location>
</feature>
<gene>
    <name evidence="16" type="ORF">PIB30_036818</name>
</gene>
<evidence type="ECO:0000256" key="11">
    <source>
        <dbReference type="SAM" id="MobiDB-lite"/>
    </source>
</evidence>
<feature type="region of interest" description="Disordered" evidence="11">
    <location>
        <begin position="258"/>
        <end position="291"/>
    </location>
</feature>
<dbReference type="InterPro" id="IPR001650">
    <property type="entry name" value="Helicase_C-like"/>
</dbReference>
<dbReference type="Pfam" id="PF00176">
    <property type="entry name" value="SNF2-rel_dom"/>
    <property type="match status" value="1"/>
</dbReference>
<dbReference type="InterPro" id="IPR016197">
    <property type="entry name" value="Chromo-like_dom_sf"/>
</dbReference>
<feature type="compositionally biased region" description="Acidic residues" evidence="11">
    <location>
        <begin position="464"/>
        <end position="475"/>
    </location>
</feature>
<feature type="compositionally biased region" description="Low complexity" evidence="11">
    <location>
        <begin position="2178"/>
        <end position="2196"/>
    </location>
</feature>
<evidence type="ECO:0000256" key="3">
    <source>
        <dbReference type="ARBA" id="ARBA00022737"/>
    </source>
</evidence>
<feature type="region of interest" description="Disordered" evidence="11">
    <location>
        <begin position="1298"/>
        <end position="1320"/>
    </location>
</feature>
<comment type="subcellular location">
    <subcellularLocation>
        <location evidence="1">Nucleus</location>
    </subcellularLocation>
</comment>
<evidence type="ECO:0000256" key="5">
    <source>
        <dbReference type="ARBA" id="ARBA00022771"/>
    </source>
</evidence>
<evidence type="ECO:0000256" key="7">
    <source>
        <dbReference type="ARBA" id="ARBA00022833"/>
    </source>
</evidence>
<dbReference type="InterPro" id="IPR038718">
    <property type="entry name" value="SNF2-like_sf"/>
</dbReference>
<feature type="compositionally biased region" description="Polar residues" evidence="11">
    <location>
        <begin position="2272"/>
        <end position="2281"/>
    </location>
</feature>
<feature type="domain" description="Helicase C-terminal" evidence="15">
    <location>
        <begin position="1089"/>
        <end position="1248"/>
    </location>
</feature>
<feature type="region of interest" description="Disordered" evidence="11">
    <location>
        <begin position="1971"/>
        <end position="2042"/>
    </location>
</feature>
<feature type="region of interest" description="Disordered" evidence="11">
    <location>
        <begin position="1258"/>
        <end position="1284"/>
    </location>
</feature>
<evidence type="ECO:0000259" key="12">
    <source>
        <dbReference type="PROSITE" id="PS50013"/>
    </source>
</evidence>
<feature type="domain" description="Helicase ATP-binding" evidence="14">
    <location>
        <begin position="782"/>
        <end position="959"/>
    </location>
</feature>
<evidence type="ECO:0000313" key="16">
    <source>
        <dbReference type="EMBL" id="MED6109791.1"/>
    </source>
</evidence>
<keyword evidence="9" id="KW-0539">Nucleus</keyword>
<feature type="region of interest" description="Disordered" evidence="11">
    <location>
        <begin position="1353"/>
        <end position="1409"/>
    </location>
</feature>
<evidence type="ECO:0000259" key="15">
    <source>
        <dbReference type="PROSITE" id="PS51194"/>
    </source>
</evidence>
<feature type="compositionally biased region" description="Polar residues" evidence="11">
    <location>
        <begin position="230"/>
        <end position="240"/>
    </location>
</feature>
<evidence type="ECO:0000259" key="14">
    <source>
        <dbReference type="PROSITE" id="PS51192"/>
    </source>
</evidence>
<evidence type="ECO:0000256" key="6">
    <source>
        <dbReference type="ARBA" id="ARBA00022801"/>
    </source>
</evidence>
<feature type="region of interest" description="Disordered" evidence="11">
    <location>
        <begin position="459"/>
        <end position="563"/>
    </location>
</feature>
<dbReference type="Gene3D" id="3.40.50.10810">
    <property type="entry name" value="Tandem AAA-ATPase domain"/>
    <property type="match status" value="1"/>
</dbReference>
<feature type="compositionally biased region" description="Polar residues" evidence="11">
    <location>
        <begin position="2152"/>
        <end position="2169"/>
    </location>
</feature>
<dbReference type="InterPro" id="IPR013083">
    <property type="entry name" value="Znf_RING/FYVE/PHD"/>
</dbReference>
<keyword evidence="8" id="KW-0067">ATP-binding</keyword>
<name>A0ABU6QE99_9FABA</name>
<dbReference type="InterPro" id="IPR019787">
    <property type="entry name" value="Znf_PHD-finger"/>
</dbReference>
<dbReference type="SMART" id="SM00487">
    <property type="entry name" value="DEXDc"/>
    <property type="match status" value="1"/>
</dbReference>
<evidence type="ECO:0000256" key="1">
    <source>
        <dbReference type="ARBA" id="ARBA00004123"/>
    </source>
</evidence>
<dbReference type="InterPro" id="IPR009463">
    <property type="entry name" value="DUF1087"/>
</dbReference>
<organism evidence="16 17">
    <name type="scientific">Stylosanthes scabra</name>
    <dbReference type="NCBI Taxonomy" id="79078"/>
    <lineage>
        <taxon>Eukaryota</taxon>
        <taxon>Viridiplantae</taxon>
        <taxon>Streptophyta</taxon>
        <taxon>Embryophyta</taxon>
        <taxon>Tracheophyta</taxon>
        <taxon>Spermatophyta</taxon>
        <taxon>Magnoliopsida</taxon>
        <taxon>eudicotyledons</taxon>
        <taxon>Gunneridae</taxon>
        <taxon>Pentapetalae</taxon>
        <taxon>rosids</taxon>
        <taxon>fabids</taxon>
        <taxon>Fabales</taxon>
        <taxon>Fabaceae</taxon>
        <taxon>Papilionoideae</taxon>
        <taxon>50 kb inversion clade</taxon>
        <taxon>dalbergioids sensu lato</taxon>
        <taxon>Dalbergieae</taxon>
        <taxon>Pterocarpus clade</taxon>
        <taxon>Stylosanthes</taxon>
    </lineage>
</organism>
<evidence type="ECO:0000256" key="10">
    <source>
        <dbReference type="PROSITE-ProRule" id="PRU00146"/>
    </source>
</evidence>
<dbReference type="Gene3D" id="3.30.40.10">
    <property type="entry name" value="Zinc/RING finger domain, C3HC4 (zinc finger)"/>
    <property type="match status" value="1"/>
</dbReference>
<dbReference type="InterPro" id="IPR019786">
    <property type="entry name" value="Zinc_finger_PHD-type_CS"/>
</dbReference>
<keyword evidence="7" id="KW-0862">Zinc</keyword>
<dbReference type="InterPro" id="IPR011011">
    <property type="entry name" value="Znf_FYVE_PHD"/>
</dbReference>
<feature type="compositionally biased region" description="Polar residues" evidence="11">
    <location>
        <begin position="41"/>
        <end position="55"/>
    </location>
</feature>
<evidence type="ECO:0000259" key="13">
    <source>
        <dbReference type="PROSITE" id="PS50016"/>
    </source>
</evidence>
<feature type="compositionally biased region" description="Low complexity" evidence="11">
    <location>
        <begin position="63"/>
        <end position="75"/>
    </location>
</feature>
<dbReference type="SMART" id="SM00249">
    <property type="entry name" value="PHD"/>
    <property type="match status" value="1"/>
</dbReference>
<dbReference type="SMART" id="SM01147">
    <property type="entry name" value="DUF1087"/>
    <property type="match status" value="1"/>
</dbReference>
<dbReference type="PANTHER" id="PTHR45623:SF28">
    <property type="entry name" value="PROTEIN CHROMATIN REMODELING 4"/>
    <property type="match status" value="1"/>
</dbReference>
<dbReference type="InterPro" id="IPR001965">
    <property type="entry name" value="Znf_PHD"/>
</dbReference>
<dbReference type="PROSITE" id="PS51194">
    <property type="entry name" value="HELICASE_CTER"/>
    <property type="match status" value="1"/>
</dbReference>
<keyword evidence="3" id="KW-0677">Repeat</keyword>
<feature type="region of interest" description="Disordered" evidence="11">
    <location>
        <begin position="221"/>
        <end position="246"/>
    </location>
</feature>
<feature type="compositionally biased region" description="Basic and acidic residues" evidence="11">
    <location>
        <begin position="551"/>
        <end position="561"/>
    </location>
</feature>
<dbReference type="InterPro" id="IPR000330">
    <property type="entry name" value="SNF2_N"/>
</dbReference>
<dbReference type="Gene3D" id="1.10.10.60">
    <property type="entry name" value="Homeodomain-like"/>
    <property type="match status" value="1"/>
</dbReference>
<dbReference type="SUPFAM" id="SSF46689">
    <property type="entry name" value="Homeodomain-like"/>
    <property type="match status" value="1"/>
</dbReference>
<feature type="compositionally biased region" description="Basic and acidic residues" evidence="11">
    <location>
        <begin position="367"/>
        <end position="382"/>
    </location>
</feature>
<accession>A0ABU6QE99</accession>
<feature type="domain" description="Chromo" evidence="12">
    <location>
        <begin position="677"/>
        <end position="739"/>
    </location>
</feature>
<dbReference type="CDD" id="cd11660">
    <property type="entry name" value="SANT_TRF"/>
    <property type="match status" value="1"/>
</dbReference>
<evidence type="ECO:0000256" key="8">
    <source>
        <dbReference type="ARBA" id="ARBA00022840"/>
    </source>
</evidence>
<dbReference type="CDD" id="cd18660">
    <property type="entry name" value="CD1_tandem"/>
    <property type="match status" value="1"/>
</dbReference>
<feature type="compositionally biased region" description="Polar residues" evidence="11">
    <location>
        <begin position="1260"/>
        <end position="1275"/>
    </location>
</feature>
<dbReference type="Pfam" id="PF00271">
    <property type="entry name" value="Helicase_C"/>
    <property type="match status" value="1"/>
</dbReference>
<evidence type="ECO:0000313" key="17">
    <source>
        <dbReference type="Proteomes" id="UP001341840"/>
    </source>
</evidence>
<dbReference type="InterPro" id="IPR014001">
    <property type="entry name" value="Helicase_ATP-bd"/>
</dbReference>
<protein>
    <recommendedName>
        <fullName evidence="18">Protein CHROMATIN REMODELING 4</fullName>
    </recommendedName>
</protein>
<dbReference type="SMART" id="SM00490">
    <property type="entry name" value="HELICc"/>
    <property type="match status" value="1"/>
</dbReference>
<dbReference type="Pfam" id="PF00385">
    <property type="entry name" value="Chromo"/>
    <property type="match status" value="1"/>
</dbReference>
<dbReference type="Gene3D" id="2.40.50.40">
    <property type="match status" value="2"/>
</dbReference>
<dbReference type="CDD" id="cd15532">
    <property type="entry name" value="PHD2_CHD_II"/>
    <property type="match status" value="1"/>
</dbReference>
<feature type="region of interest" description="Disordered" evidence="11">
    <location>
        <begin position="2245"/>
        <end position="2311"/>
    </location>
</feature>
<keyword evidence="5 10" id="KW-0863">Zinc-finger</keyword>
<dbReference type="InterPro" id="IPR023780">
    <property type="entry name" value="Chromo_domain"/>
</dbReference>
<dbReference type="EMBL" id="JASCZI010000182">
    <property type="protein sequence ID" value="MED6109791.1"/>
    <property type="molecule type" value="Genomic_DNA"/>
</dbReference>
<dbReference type="Gene3D" id="3.40.50.300">
    <property type="entry name" value="P-loop containing nucleotide triphosphate hydrolases"/>
    <property type="match status" value="1"/>
</dbReference>
<feature type="region of interest" description="Disordered" evidence="11">
    <location>
        <begin position="312"/>
        <end position="382"/>
    </location>
</feature>
<dbReference type="PROSITE" id="PS51192">
    <property type="entry name" value="HELICASE_ATP_BIND_1"/>
    <property type="match status" value="1"/>
</dbReference>
<feature type="domain" description="PHD-type" evidence="13">
    <location>
        <begin position="98"/>
        <end position="145"/>
    </location>
</feature>
<dbReference type="InterPro" id="IPR049730">
    <property type="entry name" value="SNF2/RAD54-like_C"/>
</dbReference>
<dbReference type="PROSITE" id="PS01359">
    <property type="entry name" value="ZF_PHD_1"/>
    <property type="match status" value="1"/>
</dbReference>
<dbReference type="Proteomes" id="UP001341840">
    <property type="component" value="Unassembled WGS sequence"/>
</dbReference>
<keyword evidence="2" id="KW-0479">Metal-binding</keyword>
<dbReference type="Pfam" id="PF00628">
    <property type="entry name" value="PHD"/>
    <property type="match status" value="1"/>
</dbReference>
<feature type="region of interest" description="Disordered" evidence="11">
    <location>
        <begin position="2103"/>
        <end position="2196"/>
    </location>
</feature>
<proteinExistence type="predicted"/>
<dbReference type="SUPFAM" id="SSF54160">
    <property type="entry name" value="Chromo domain-like"/>
    <property type="match status" value="2"/>
</dbReference>
<evidence type="ECO:0000256" key="2">
    <source>
        <dbReference type="ARBA" id="ARBA00022723"/>
    </source>
</evidence>
<dbReference type="Pfam" id="PF06465">
    <property type="entry name" value="DUF1087"/>
    <property type="match status" value="1"/>
</dbReference>
<dbReference type="CDD" id="cd18793">
    <property type="entry name" value="SF2_C_SNF"/>
    <property type="match status" value="1"/>
</dbReference>
<dbReference type="CDD" id="cd18659">
    <property type="entry name" value="CD2_tandem"/>
    <property type="match status" value="1"/>
</dbReference>
<dbReference type="InterPro" id="IPR009057">
    <property type="entry name" value="Homeodomain-like_sf"/>
</dbReference>